<dbReference type="Proteomes" id="UP001149411">
    <property type="component" value="Unassembled WGS sequence"/>
</dbReference>
<dbReference type="Gene3D" id="3.40.50.1000">
    <property type="entry name" value="HAD superfamily/HAD-like"/>
    <property type="match status" value="1"/>
</dbReference>
<name>A0A9Q4GGM2_9EURY</name>
<gene>
    <name evidence="2" type="ORF">EGH25_00770</name>
</gene>
<comment type="caution">
    <text evidence="2">The sequence shown here is derived from an EMBL/GenBank/DDBJ whole genome shotgun (WGS) entry which is preliminary data.</text>
</comment>
<feature type="domain" description="DUF7124" evidence="1">
    <location>
        <begin position="17"/>
        <end position="127"/>
    </location>
</feature>
<dbReference type="SUPFAM" id="SSF56784">
    <property type="entry name" value="HAD-like"/>
    <property type="match status" value="1"/>
</dbReference>
<protein>
    <recommendedName>
        <fullName evidence="1">DUF7124 domain-containing protein</fullName>
    </recommendedName>
</protein>
<dbReference type="InterPro" id="IPR036412">
    <property type="entry name" value="HAD-like_sf"/>
</dbReference>
<dbReference type="Pfam" id="PF23439">
    <property type="entry name" value="DUF7124"/>
    <property type="match status" value="1"/>
</dbReference>
<dbReference type="AlphaFoldDB" id="A0A9Q4GGM2"/>
<proteinExistence type="predicted"/>
<dbReference type="InterPro" id="IPR055548">
    <property type="entry name" value="DUF7124"/>
</dbReference>
<sequence length="131" mass="14669">MAKDDNADGGMPDVAVALSYEEVLTRLRNPAEAVETVHGWAEYVGVASEKPTHVVNGFCAKRDIQIDFFPGPDSGKMDILRRAHDEMGLDADRHIYVSDSRRDEVMAEKAGWEYMSLDEVRENVGWKVKEG</sequence>
<dbReference type="RefSeq" id="WP_266085417.1">
    <property type="nucleotide sequence ID" value="NZ_RKLV01000001.1"/>
</dbReference>
<evidence type="ECO:0000259" key="1">
    <source>
        <dbReference type="Pfam" id="PF23439"/>
    </source>
</evidence>
<dbReference type="InterPro" id="IPR023214">
    <property type="entry name" value="HAD_sf"/>
</dbReference>
<organism evidence="2 3">
    <name type="scientific">Halorutilus salinus</name>
    <dbReference type="NCBI Taxonomy" id="2487751"/>
    <lineage>
        <taxon>Archaea</taxon>
        <taxon>Methanobacteriati</taxon>
        <taxon>Methanobacteriota</taxon>
        <taxon>Stenosarchaea group</taxon>
        <taxon>Halobacteria</taxon>
        <taxon>Halorutilales</taxon>
        <taxon>Halorutilaceae</taxon>
        <taxon>Halorutilus</taxon>
    </lineage>
</organism>
<reference evidence="2" key="1">
    <citation type="submission" date="2022-09" db="EMBL/GenBank/DDBJ databases">
        <title>Haloadaptaus new haloarchaeum isolated from saline soil.</title>
        <authorList>
            <person name="Duran-Viseras A."/>
            <person name="Sanchez-Porro C."/>
            <person name="Ventosa A."/>
        </authorList>
    </citation>
    <scope>NUCLEOTIDE SEQUENCE</scope>
    <source>
        <strain evidence="2">F3-133</strain>
    </source>
</reference>
<dbReference type="EMBL" id="RKLV01000001">
    <property type="protein sequence ID" value="MCX2817895.1"/>
    <property type="molecule type" value="Genomic_DNA"/>
</dbReference>
<evidence type="ECO:0000313" key="2">
    <source>
        <dbReference type="EMBL" id="MCX2817895.1"/>
    </source>
</evidence>
<accession>A0A9Q4GGM2</accession>
<keyword evidence="3" id="KW-1185">Reference proteome</keyword>
<evidence type="ECO:0000313" key="3">
    <source>
        <dbReference type="Proteomes" id="UP001149411"/>
    </source>
</evidence>